<dbReference type="Gene3D" id="2.70.70.10">
    <property type="entry name" value="Glucose Permease (Domain IIA)"/>
    <property type="match status" value="1"/>
</dbReference>
<dbReference type="InterPro" id="IPR011055">
    <property type="entry name" value="Dup_hybrid_motif"/>
</dbReference>
<dbReference type="PANTHER" id="PTHR21666:SF289">
    <property type="entry name" value="L-ALA--D-GLU ENDOPEPTIDASE"/>
    <property type="match status" value="1"/>
</dbReference>
<feature type="coiled-coil region" evidence="2">
    <location>
        <begin position="32"/>
        <end position="73"/>
    </location>
</feature>
<sequence>MKLYQDYKKQFNITLLVLLVFSPIFFPSAQTAEEIRNKINQKSADIALLEAQIEAYQRELDSLGKQKDSLSVSIKELDITKKKLNTDISVTQSKIDKTNLQIQNLNSDIGDKESSINNNLDSIELEIRKINELENSSLIETILSDSNFTLIWNDINDIITVRESIRENIKKLKETKTVLEDTRGQTIAAKNELTRLKNQLSDQRQIVIQNTNAKNKLLKETKNNEANYQKLVQEQLARKLAYEQELEDYESQLKFILDPSKIPTSRVLSWPLDKIYVTSPYGPRWGRFHRGTDFRASVGTPVKSMAEGVVVGTGDTDKCCPGASFGKWILIEYNNGLSSTYGHLSLISVSKGQKVSRGQVVGYSGNTGSSTGPHLHVSVYVSEGVKIDSFVSKSYPGRILVQPIASTSAYLDPMDFLPKL</sequence>
<feature type="domain" description="M23ase beta-sheet core" evidence="3">
    <location>
        <begin position="287"/>
        <end position="385"/>
    </location>
</feature>
<dbReference type="Gene3D" id="6.10.250.3150">
    <property type="match status" value="1"/>
</dbReference>
<evidence type="ECO:0000256" key="2">
    <source>
        <dbReference type="SAM" id="Coils"/>
    </source>
</evidence>
<evidence type="ECO:0000259" key="3">
    <source>
        <dbReference type="Pfam" id="PF01551"/>
    </source>
</evidence>
<keyword evidence="1" id="KW-0732">Signal</keyword>
<feature type="coiled-coil region" evidence="2">
    <location>
        <begin position="162"/>
        <end position="252"/>
    </location>
</feature>
<accession>A0A2H0TC84</accession>
<dbReference type="GO" id="GO:0004222">
    <property type="term" value="F:metalloendopeptidase activity"/>
    <property type="evidence" value="ECO:0007669"/>
    <property type="project" value="TreeGrafter"/>
</dbReference>
<keyword evidence="2" id="KW-0175">Coiled coil</keyword>
<reference evidence="5" key="1">
    <citation type="submission" date="2017-09" db="EMBL/GenBank/DDBJ databases">
        <title>Depth-based differentiation of microbial function through sediment-hosted aquifers and enrichment of novel symbionts in the deep terrestrial subsurface.</title>
        <authorList>
            <person name="Probst A.J."/>
            <person name="Ladd B."/>
            <person name="Jarett J.K."/>
            <person name="Geller-Mcgrath D.E."/>
            <person name="Sieber C.M.K."/>
            <person name="Emerson J.B."/>
            <person name="Anantharaman K."/>
            <person name="Thomas B.C."/>
            <person name="Malmstrom R."/>
            <person name="Stieglmeier M."/>
            <person name="Klingl A."/>
            <person name="Woyke T."/>
            <person name="Ryan C.M."/>
            <person name="Banfield J.F."/>
        </authorList>
    </citation>
    <scope>NUCLEOTIDE SEQUENCE [LARGE SCALE GENOMIC DNA]</scope>
</reference>
<organism evidence="4 5">
    <name type="scientific">Candidatus Nomurabacteria bacterium CG10_big_fil_rev_8_21_14_0_10_35_16</name>
    <dbReference type="NCBI Taxonomy" id="1974731"/>
    <lineage>
        <taxon>Bacteria</taxon>
        <taxon>Candidatus Nomuraibacteriota</taxon>
    </lineage>
</organism>
<dbReference type="Proteomes" id="UP000230094">
    <property type="component" value="Unassembled WGS sequence"/>
</dbReference>
<dbReference type="InterPro" id="IPR050570">
    <property type="entry name" value="Cell_wall_metabolism_enzyme"/>
</dbReference>
<dbReference type="InterPro" id="IPR016047">
    <property type="entry name" value="M23ase_b-sheet_dom"/>
</dbReference>
<dbReference type="EMBL" id="PFCQ01000001">
    <property type="protein sequence ID" value="PIR68612.1"/>
    <property type="molecule type" value="Genomic_DNA"/>
</dbReference>
<dbReference type="CDD" id="cd12797">
    <property type="entry name" value="M23_peptidase"/>
    <property type="match status" value="1"/>
</dbReference>
<evidence type="ECO:0000313" key="4">
    <source>
        <dbReference type="EMBL" id="PIR68612.1"/>
    </source>
</evidence>
<dbReference type="Pfam" id="PF01551">
    <property type="entry name" value="Peptidase_M23"/>
    <property type="match status" value="1"/>
</dbReference>
<dbReference type="PANTHER" id="PTHR21666">
    <property type="entry name" value="PEPTIDASE-RELATED"/>
    <property type="match status" value="1"/>
</dbReference>
<dbReference type="AlphaFoldDB" id="A0A2H0TC84"/>
<name>A0A2H0TC84_9BACT</name>
<proteinExistence type="predicted"/>
<protein>
    <recommendedName>
        <fullName evidence="3">M23ase beta-sheet core domain-containing protein</fullName>
    </recommendedName>
</protein>
<comment type="caution">
    <text evidence="4">The sequence shown here is derived from an EMBL/GenBank/DDBJ whole genome shotgun (WGS) entry which is preliminary data.</text>
</comment>
<evidence type="ECO:0000313" key="5">
    <source>
        <dbReference type="Proteomes" id="UP000230094"/>
    </source>
</evidence>
<evidence type="ECO:0000256" key="1">
    <source>
        <dbReference type="ARBA" id="ARBA00022729"/>
    </source>
</evidence>
<dbReference type="SUPFAM" id="SSF51261">
    <property type="entry name" value="Duplicated hybrid motif"/>
    <property type="match status" value="1"/>
</dbReference>
<gene>
    <name evidence="4" type="ORF">COU49_00090</name>
</gene>